<dbReference type="EMBL" id="CP036263">
    <property type="protein sequence ID" value="QDT00197.1"/>
    <property type="molecule type" value="Genomic_DNA"/>
</dbReference>
<dbReference type="GO" id="GO:0009055">
    <property type="term" value="F:electron transfer activity"/>
    <property type="evidence" value="ECO:0007669"/>
    <property type="project" value="UniProtKB-UniRule"/>
</dbReference>
<evidence type="ECO:0000256" key="12">
    <source>
        <dbReference type="PIRSR" id="PIRSR006816-2"/>
    </source>
</evidence>
<dbReference type="InterPro" id="IPR001433">
    <property type="entry name" value="OxRdtase_FAD/NAD-bd"/>
</dbReference>
<comment type="subunit">
    <text evidence="11">Heterotetramer of 2 PyrK and 2 PyrD type B subunits.</text>
</comment>
<dbReference type="HAMAP" id="MF_01211">
    <property type="entry name" value="DHODB_Fe_S_bind"/>
    <property type="match status" value="1"/>
</dbReference>
<dbReference type="Gene3D" id="3.40.50.80">
    <property type="entry name" value="Nucleotide-binding domain of ferredoxin-NADP reductase (FNR) module"/>
    <property type="match status" value="1"/>
</dbReference>
<dbReference type="GO" id="GO:0046872">
    <property type="term" value="F:metal ion binding"/>
    <property type="evidence" value="ECO:0007669"/>
    <property type="project" value="UniProtKB-KW"/>
</dbReference>
<dbReference type="CDD" id="cd06218">
    <property type="entry name" value="DHOD_e_trans"/>
    <property type="match status" value="1"/>
</dbReference>
<protein>
    <recommendedName>
        <fullName evidence="11">Dihydroorotate dehydrogenase B (NAD(+)), electron transfer subunit</fullName>
    </recommendedName>
    <alternativeName>
        <fullName evidence="11">Dihydroorotate oxidase B, electron transfer subunit</fullName>
    </alternativeName>
</protein>
<dbReference type="UniPathway" id="UPA00070">
    <property type="reaction ID" value="UER00945"/>
</dbReference>
<keyword evidence="2 11" id="KW-0813">Transport</keyword>
<proteinExistence type="inferred from homology"/>
<dbReference type="PRINTS" id="PR00410">
    <property type="entry name" value="PHEHYDRXLASE"/>
</dbReference>
<dbReference type="Gene3D" id="2.10.240.10">
    <property type="entry name" value="Dihydroorotate dehydrogenase, electron transfer subunit"/>
    <property type="match status" value="1"/>
</dbReference>
<feature type="binding site" evidence="11 12">
    <location>
        <position position="260"/>
    </location>
    <ligand>
        <name>[2Fe-2S] cluster</name>
        <dbReference type="ChEBI" id="CHEBI:190135"/>
    </ligand>
</feature>
<evidence type="ECO:0000256" key="9">
    <source>
        <dbReference type="ARBA" id="ARBA00023004"/>
    </source>
</evidence>
<keyword evidence="5 11" id="KW-0479">Metal-binding</keyword>
<comment type="caution">
    <text evidence="11">Lacks conserved residue(s) required for the propagation of feature annotation.</text>
</comment>
<dbReference type="InterPro" id="IPR037117">
    <property type="entry name" value="Dihydroorotate_DH_ele_sf"/>
</dbReference>
<accession>A0A517MZ96</accession>
<dbReference type="Pfam" id="PF00175">
    <property type="entry name" value="NAD_binding_1"/>
    <property type="match status" value="1"/>
</dbReference>
<evidence type="ECO:0000256" key="2">
    <source>
        <dbReference type="ARBA" id="ARBA00022448"/>
    </source>
</evidence>
<evidence type="ECO:0000256" key="5">
    <source>
        <dbReference type="ARBA" id="ARBA00022723"/>
    </source>
</evidence>
<evidence type="ECO:0000256" key="4">
    <source>
        <dbReference type="ARBA" id="ARBA00022714"/>
    </source>
</evidence>
<dbReference type="Pfam" id="PF00970">
    <property type="entry name" value="FAD_binding_6"/>
    <property type="match status" value="1"/>
</dbReference>
<feature type="binding site" evidence="11 12">
    <location>
        <position position="268"/>
    </location>
    <ligand>
        <name>[2Fe-2S] cluster</name>
        <dbReference type="ChEBI" id="CHEBI:190135"/>
    </ligand>
</feature>
<keyword evidence="15" id="KW-1185">Reference proteome</keyword>
<comment type="cofactor">
    <cofactor evidence="11">
        <name>[2Fe-2S] cluster</name>
        <dbReference type="ChEBI" id="CHEBI:190135"/>
    </cofactor>
    <text evidence="11">Binds 1 [2Fe-2S] cluster per subunit.</text>
</comment>
<comment type="function">
    <text evidence="11">Responsible for channeling the electrons from the oxidation of dihydroorotate from the FMN redox center in the PyrD type B subunit to the ultimate electron acceptor NAD(+).</text>
</comment>
<evidence type="ECO:0000259" key="13">
    <source>
        <dbReference type="PROSITE" id="PS51384"/>
    </source>
</evidence>
<comment type="cofactor">
    <cofactor evidence="12">
        <name>[2Fe-2S] cluster</name>
        <dbReference type="ChEBI" id="CHEBI:190135"/>
    </cofactor>
    <text evidence="12">Binds 1 [2Fe-2S] cluster per subunit.</text>
</comment>
<dbReference type="GO" id="GO:0050660">
    <property type="term" value="F:flavin adenine dinucleotide binding"/>
    <property type="evidence" value="ECO:0007669"/>
    <property type="project" value="InterPro"/>
</dbReference>
<keyword evidence="4 11" id="KW-0001">2Fe-2S</keyword>
<keyword evidence="7 11" id="KW-0665">Pyrimidine biosynthesis</keyword>
<evidence type="ECO:0000256" key="3">
    <source>
        <dbReference type="ARBA" id="ARBA00022630"/>
    </source>
</evidence>
<keyword evidence="8 11" id="KW-0249">Electron transport</keyword>
<dbReference type="GO" id="GO:0044205">
    <property type="term" value="P:'de novo' UMP biosynthetic process"/>
    <property type="evidence" value="ECO:0007669"/>
    <property type="project" value="UniProtKB-UniRule"/>
</dbReference>
<evidence type="ECO:0000256" key="10">
    <source>
        <dbReference type="ARBA" id="ARBA00023014"/>
    </source>
</evidence>
<dbReference type="OrthoDB" id="9789468at2"/>
<dbReference type="SUPFAM" id="SSF52343">
    <property type="entry name" value="Ferredoxin reductase-like, C-terminal NADP-linked domain"/>
    <property type="match status" value="1"/>
</dbReference>
<sequence>MNATGLDCSQHALSAAYYADAARQRSVKIVENTPLSRDTFRLRLASPELASHILPGQFLMIRLPSHESPLLARPFALYDTWCDDSGTPLGLDIGYLVVGKATRLLKAMRTGDSVEVWGPLGNGFLPQATEHLIMVAGGIGQTPFLALGREYLGGRPYGNPGREVPPANKVTLCYGVRSKQFAAGIEDFENAGISVKISTDDGSLGHHGLVTDLLKQTLDQRLGQCRIVCCGPEPMMHAVARIAHEREVPCQVSLETPMACGIGICFSCVTKVRQLEEDPTGEVWDYKRTCVDGPVFDAAKIVF</sequence>
<reference evidence="14 15" key="1">
    <citation type="submission" date="2019-02" db="EMBL/GenBank/DDBJ databases">
        <title>Deep-cultivation of Planctomycetes and their phenomic and genomic characterization uncovers novel biology.</title>
        <authorList>
            <person name="Wiegand S."/>
            <person name="Jogler M."/>
            <person name="Boedeker C."/>
            <person name="Pinto D."/>
            <person name="Vollmers J."/>
            <person name="Rivas-Marin E."/>
            <person name="Kohn T."/>
            <person name="Peeters S.H."/>
            <person name="Heuer A."/>
            <person name="Rast P."/>
            <person name="Oberbeckmann S."/>
            <person name="Bunk B."/>
            <person name="Jeske O."/>
            <person name="Meyerdierks A."/>
            <person name="Storesund J.E."/>
            <person name="Kallscheuer N."/>
            <person name="Luecker S."/>
            <person name="Lage O.M."/>
            <person name="Pohl T."/>
            <person name="Merkel B.J."/>
            <person name="Hornburger P."/>
            <person name="Mueller R.-W."/>
            <person name="Bruemmer F."/>
            <person name="Labrenz M."/>
            <person name="Spormann A.M."/>
            <person name="Op den Camp H."/>
            <person name="Overmann J."/>
            <person name="Amann R."/>
            <person name="Jetten M.S.M."/>
            <person name="Mascher T."/>
            <person name="Medema M.H."/>
            <person name="Devos D.P."/>
            <person name="Kaster A.-K."/>
            <person name="Ovreas L."/>
            <person name="Rohde M."/>
            <person name="Galperin M.Y."/>
            <person name="Jogler C."/>
        </authorList>
    </citation>
    <scope>NUCLEOTIDE SEQUENCE [LARGE SCALE GENOMIC DNA]</scope>
    <source>
        <strain evidence="14 15">HG15A2</strain>
    </source>
</reference>
<dbReference type="Proteomes" id="UP000319852">
    <property type="component" value="Chromosome"/>
</dbReference>
<keyword evidence="10 11" id="KW-0411">Iron-sulfur</keyword>
<organism evidence="14 15">
    <name type="scientific">Adhaeretor mobilis</name>
    <dbReference type="NCBI Taxonomy" id="1930276"/>
    <lineage>
        <taxon>Bacteria</taxon>
        <taxon>Pseudomonadati</taxon>
        <taxon>Planctomycetota</taxon>
        <taxon>Planctomycetia</taxon>
        <taxon>Pirellulales</taxon>
        <taxon>Lacipirellulaceae</taxon>
        <taxon>Adhaeretor</taxon>
    </lineage>
</organism>
<dbReference type="PROSITE" id="PS51384">
    <property type="entry name" value="FAD_FR"/>
    <property type="match status" value="1"/>
</dbReference>
<dbReference type="InterPro" id="IPR023455">
    <property type="entry name" value="Dihydroorotate_DHASE_ETsu"/>
</dbReference>
<dbReference type="InterPro" id="IPR017938">
    <property type="entry name" value="Riboflavin_synthase-like_b-brl"/>
</dbReference>
<dbReference type="PANTHER" id="PTHR43513:SF3">
    <property type="entry name" value="DIHYDROOROTATE DEHYDROGENASE B (NAD(+)), ELECTRON TRANSFER SUBUNIT-RELATED"/>
    <property type="match status" value="1"/>
</dbReference>
<dbReference type="Pfam" id="PF10418">
    <property type="entry name" value="DHODB_Fe-S_bind"/>
    <property type="match status" value="1"/>
</dbReference>
<comment type="similarity">
    <text evidence="1 11">Belongs to the PyrK family.</text>
</comment>
<gene>
    <name evidence="11 14" type="primary">pyrK</name>
    <name evidence="14" type="ORF">HG15A2_35320</name>
</gene>
<comment type="cofactor">
    <cofactor evidence="11">
        <name>FAD</name>
        <dbReference type="ChEBI" id="CHEBI:57692"/>
    </cofactor>
    <text evidence="11">Binds 1 FAD per subunit.</text>
</comment>
<dbReference type="InterPro" id="IPR012165">
    <property type="entry name" value="Cyt_c3_hydrogenase_gsu"/>
</dbReference>
<keyword evidence="6 11" id="KW-0274">FAD</keyword>
<dbReference type="AlphaFoldDB" id="A0A517MZ96"/>
<dbReference type="GO" id="GO:0016491">
    <property type="term" value="F:oxidoreductase activity"/>
    <property type="evidence" value="ECO:0007669"/>
    <property type="project" value="InterPro"/>
</dbReference>
<dbReference type="InterPro" id="IPR050353">
    <property type="entry name" value="PyrK_electron_transfer"/>
</dbReference>
<feature type="domain" description="FAD-binding FR-type" evidence="13">
    <location>
        <begin position="22"/>
        <end position="126"/>
    </location>
</feature>
<dbReference type="InterPro" id="IPR008333">
    <property type="entry name" value="Cbr1-like_FAD-bd_dom"/>
</dbReference>
<dbReference type="RefSeq" id="WP_145061542.1">
    <property type="nucleotide sequence ID" value="NZ_CP036263.1"/>
</dbReference>
<name>A0A517MZ96_9BACT</name>
<evidence type="ECO:0000256" key="1">
    <source>
        <dbReference type="ARBA" id="ARBA00006422"/>
    </source>
</evidence>
<dbReference type="InterPro" id="IPR019480">
    <property type="entry name" value="Dihydroorotate_DH_Fe-S-bd"/>
</dbReference>
<dbReference type="PANTHER" id="PTHR43513">
    <property type="entry name" value="DIHYDROOROTATE DEHYDROGENASE B (NAD(+)), ELECTRON TRANSFER SUBUNIT"/>
    <property type="match status" value="1"/>
</dbReference>
<feature type="binding site" evidence="11 12">
    <location>
        <position position="265"/>
    </location>
    <ligand>
        <name>[2Fe-2S] cluster</name>
        <dbReference type="ChEBI" id="CHEBI:190135"/>
    </ligand>
</feature>
<comment type="pathway">
    <text evidence="11">Pyrimidine metabolism; UMP biosynthesis via de novo pathway; orotate from (S)-dihydroorotate (NAD(+) route): step 1/1.</text>
</comment>
<evidence type="ECO:0000313" key="14">
    <source>
        <dbReference type="EMBL" id="QDT00197.1"/>
    </source>
</evidence>
<dbReference type="GO" id="GO:0051537">
    <property type="term" value="F:2 iron, 2 sulfur cluster binding"/>
    <property type="evidence" value="ECO:0007669"/>
    <property type="project" value="UniProtKB-KW"/>
</dbReference>
<feature type="binding site" evidence="11 12">
    <location>
        <position position="290"/>
    </location>
    <ligand>
        <name>[2Fe-2S] cluster</name>
        <dbReference type="ChEBI" id="CHEBI:190135"/>
    </ligand>
</feature>
<dbReference type="Gene3D" id="2.40.30.10">
    <property type="entry name" value="Translation factors"/>
    <property type="match status" value="1"/>
</dbReference>
<dbReference type="SUPFAM" id="SSF63380">
    <property type="entry name" value="Riboflavin synthase domain-like"/>
    <property type="match status" value="1"/>
</dbReference>
<evidence type="ECO:0000256" key="8">
    <source>
        <dbReference type="ARBA" id="ARBA00022982"/>
    </source>
</evidence>
<dbReference type="PIRSF" id="PIRSF006816">
    <property type="entry name" value="Cyc3_hyd_g"/>
    <property type="match status" value="1"/>
</dbReference>
<keyword evidence="3 11" id="KW-0285">Flavoprotein</keyword>
<evidence type="ECO:0000256" key="6">
    <source>
        <dbReference type="ARBA" id="ARBA00022827"/>
    </source>
</evidence>
<evidence type="ECO:0000256" key="7">
    <source>
        <dbReference type="ARBA" id="ARBA00022975"/>
    </source>
</evidence>
<evidence type="ECO:0000313" key="15">
    <source>
        <dbReference type="Proteomes" id="UP000319852"/>
    </source>
</evidence>
<dbReference type="InterPro" id="IPR039261">
    <property type="entry name" value="FNR_nucleotide-bd"/>
</dbReference>
<keyword evidence="9 11" id="KW-0408">Iron</keyword>
<dbReference type="InterPro" id="IPR017927">
    <property type="entry name" value="FAD-bd_FR_type"/>
</dbReference>
<evidence type="ECO:0000256" key="11">
    <source>
        <dbReference type="HAMAP-Rule" id="MF_01211"/>
    </source>
</evidence>
<dbReference type="KEGG" id="amob:HG15A2_35320"/>